<dbReference type="OrthoDB" id="3182597at2"/>
<evidence type="ECO:0000256" key="1">
    <source>
        <dbReference type="SAM" id="Phobius"/>
    </source>
</evidence>
<reference evidence="2 3" key="1">
    <citation type="submission" date="2016-11" db="EMBL/GenBank/DDBJ databases">
        <authorList>
            <person name="Varghese N."/>
            <person name="Submissions S."/>
        </authorList>
    </citation>
    <scope>NUCLEOTIDE SEQUENCE [LARGE SCALE GENOMIC DNA]</scope>
    <source>
        <strain evidence="2 3">DSM 19027</strain>
    </source>
</reference>
<accession>A0A1M6KAN4</accession>
<sequence length="367" mass="41950">MSVVVYKCPHCGASLTFDADRQRWECKFCLGTFDKQTLEAYLASQKETNPDLEKPEEPEQVSAEEYVHEQVDEEFNRNARAYRCPDCGAEIVTDATTAATFCVFCHNPTIIPARLSGEYRPSQVIPFKISKEAAQKAFLNWCKRKPLVPPDFKSKPQLEKITGMYVPFWLYDCSVSATLRANAQKIRRWRSGNYEHTETKYYELYRDGDMSFAGIPADGSSKMEDKTMDLLEPYDYSQMVHFDMSYLSGYLAEKYDVDKEGVWPRVKEKVANDAVAQLMTTAKGYDAVQVTHQEVRIKSRKAHYTLLPVWMLMYKHGDKKYLFAMNGQTGKVVGKLPISIKRAIAWFCGIAAAVFTILFIASGVYYL</sequence>
<dbReference type="AlphaFoldDB" id="A0A1M6KAN4"/>
<dbReference type="RefSeq" id="WP_149679664.1">
    <property type="nucleotide sequence ID" value="NZ_DAONMB010000007.1"/>
</dbReference>
<keyword evidence="1" id="KW-1133">Transmembrane helix</keyword>
<keyword evidence="1" id="KW-0812">Transmembrane</keyword>
<dbReference type="EMBL" id="FQZP01000072">
    <property type="protein sequence ID" value="SHJ56002.1"/>
    <property type="molecule type" value="Genomic_DNA"/>
</dbReference>
<dbReference type="PANTHER" id="PTHR37826">
    <property type="entry name" value="FLOTILLIN BAND_7_5 DOMAIN PROTEIN"/>
    <property type="match status" value="1"/>
</dbReference>
<evidence type="ECO:0000313" key="3">
    <source>
        <dbReference type="Proteomes" id="UP000324781"/>
    </source>
</evidence>
<dbReference type="PANTHER" id="PTHR37826:SF3">
    <property type="entry name" value="J DOMAIN-CONTAINING PROTEIN"/>
    <property type="match status" value="1"/>
</dbReference>
<name>A0A1M6KAN4_9FIRM</name>
<proteinExistence type="predicted"/>
<evidence type="ECO:0008006" key="4">
    <source>
        <dbReference type="Google" id="ProtNLM"/>
    </source>
</evidence>
<feature type="transmembrane region" description="Helical" evidence="1">
    <location>
        <begin position="344"/>
        <end position="366"/>
    </location>
</feature>
<dbReference type="Proteomes" id="UP000324781">
    <property type="component" value="Unassembled WGS sequence"/>
</dbReference>
<gene>
    <name evidence="2" type="ORF">SAMN05444373_10727</name>
</gene>
<evidence type="ECO:0000313" key="2">
    <source>
        <dbReference type="EMBL" id="SHJ56002.1"/>
    </source>
</evidence>
<dbReference type="Gene3D" id="2.20.28.30">
    <property type="entry name" value="RNA polymerase ii, chain L"/>
    <property type="match status" value="2"/>
</dbReference>
<keyword evidence="1" id="KW-0472">Membrane</keyword>
<organism evidence="2 3">
    <name type="scientific">Thermoclostridium caenicola</name>
    <dbReference type="NCBI Taxonomy" id="659425"/>
    <lineage>
        <taxon>Bacteria</taxon>
        <taxon>Bacillati</taxon>
        <taxon>Bacillota</taxon>
        <taxon>Clostridia</taxon>
        <taxon>Eubacteriales</taxon>
        <taxon>Oscillospiraceae</taxon>
        <taxon>Thermoclostridium</taxon>
    </lineage>
</organism>
<protein>
    <recommendedName>
        <fullName evidence="4">Replication restart DNA helicase PriA</fullName>
    </recommendedName>
</protein>
<keyword evidence="3" id="KW-1185">Reference proteome</keyword>